<evidence type="ECO:0000313" key="4">
    <source>
        <dbReference type="Proteomes" id="UP000626092"/>
    </source>
</evidence>
<comment type="caution">
    <text evidence="3">The sequence shown here is derived from an EMBL/GenBank/DDBJ whole genome shotgun (WGS) entry which is preliminary data.</text>
</comment>
<dbReference type="InterPro" id="IPR004314">
    <property type="entry name" value="Neprosin"/>
</dbReference>
<feature type="region of interest" description="Disordered" evidence="1">
    <location>
        <begin position="115"/>
        <end position="140"/>
    </location>
</feature>
<gene>
    <name evidence="3" type="ORF">RHSIM_Rhsim07G0144200</name>
</gene>
<dbReference type="Proteomes" id="UP000626092">
    <property type="component" value="Unassembled WGS sequence"/>
</dbReference>
<dbReference type="PANTHER" id="PTHR31589">
    <property type="entry name" value="PROTEIN, PUTATIVE (DUF239)-RELATED-RELATED"/>
    <property type="match status" value="1"/>
</dbReference>
<proteinExistence type="predicted"/>
<keyword evidence="4" id="KW-1185">Reference proteome</keyword>
<evidence type="ECO:0000259" key="2">
    <source>
        <dbReference type="PROSITE" id="PS52045"/>
    </source>
</evidence>
<dbReference type="EMBL" id="WJXA01000007">
    <property type="protein sequence ID" value="KAF7139511.1"/>
    <property type="molecule type" value="Genomic_DNA"/>
</dbReference>
<sequence length="885" mass="100071">MNPQHSMPEHLRVMSAMIRDLRAAGNVLTDEQQILAMLRSLPDKTWDHFKLTMTHNEMVKTFNDLKCHLELEAERQDAMRGNESEDGDIIDCIDIHKQPAFDHPALRNHTIQMTPSYNPQTERTTTTMETSTKGRGGSSVTVTSQLWQRSGSCPEGTIPIRRIQKKELLKASSVKEYGRKKPSQKFNHLDEDIDSYLQLENHSLAILLTEGYSYSGAKGDIKVWNPFVETDDEYSTSRVSLKNGPYMSYEAIESGWAVNPGVYGDRSTRLFVYWTTDSSKTTGCFDLTCPGFVQTSNEVALGAAIYPISTSTGLPYQITTYIFQDPNTSNWWVQFGEKTNIGYWPPDLFTLLRYHAITVQWGGEVCSSKTGIHPHTATGMGSGNFPDYVFGNSGYVKRMRVRQTILDLRFPEWVDTYTDEYKCYDAFYLGDYVEDPEFYYGGPELKQELTTLANSSVGLKASLSSFVLCLKLSLHSMYPNGLTSGVVGVDSKSGHKLLEVERKLDRLNKHAVKSIHSEDGDIIDCVDIYNQPAFDHPALRNHTIQMTASYYPTMERTSTTMKASTKGKRGSSLNVTSQLWQRSGSCPEGTIPIRRIQKQDLLKANSLKEYGRKKPRFSQRFQHLGDNIDSFLQQENHSVAILIAQGFSYLGAQGDIKVDNPFVESDDYSTSQVSLKNGNYMYYEAVESGWAVNPRVYGDRTTRLFVYWTVDSSNTTGCFDLTCPGFVQTSNKVALGAAVYPISTSGGLPYQITVYIYKDTNTNNWWVQYNGINIGYWPPDLFGALRYHAESVEWGGEVYSSKIGTHPHTATAMGNGQFPNWDDYGCISGCVKRMRVRENSLDLRFPEFVNAYADEYRCYDVFYVEDYVEDPEFYYGGPGKSLWCP</sequence>
<accession>A0A834GUJ0</accession>
<reference evidence="3" key="1">
    <citation type="submission" date="2019-11" db="EMBL/GenBank/DDBJ databases">
        <authorList>
            <person name="Liu Y."/>
            <person name="Hou J."/>
            <person name="Li T.-Q."/>
            <person name="Guan C.-H."/>
            <person name="Wu X."/>
            <person name="Wu H.-Z."/>
            <person name="Ling F."/>
            <person name="Zhang R."/>
            <person name="Shi X.-G."/>
            <person name="Ren J.-P."/>
            <person name="Chen E.-F."/>
            <person name="Sun J.-M."/>
        </authorList>
    </citation>
    <scope>NUCLEOTIDE SEQUENCE</scope>
    <source>
        <strain evidence="3">Adult_tree_wgs_1</strain>
        <tissue evidence="3">Leaves</tissue>
    </source>
</reference>
<dbReference type="Pfam" id="PF14365">
    <property type="entry name" value="Neprosin_AP"/>
    <property type="match status" value="2"/>
</dbReference>
<dbReference type="OrthoDB" id="1858978at2759"/>
<dbReference type="PANTHER" id="PTHR31589:SF111">
    <property type="entry name" value="NEPROSIN DOMAIN-CONTAINING PROTEIN"/>
    <property type="match status" value="1"/>
</dbReference>
<dbReference type="InterPro" id="IPR025521">
    <property type="entry name" value="Neprosin_propep"/>
</dbReference>
<dbReference type="Pfam" id="PF03080">
    <property type="entry name" value="Neprosin"/>
    <property type="match status" value="2"/>
</dbReference>
<dbReference type="AlphaFoldDB" id="A0A834GUJ0"/>
<dbReference type="PROSITE" id="PS52045">
    <property type="entry name" value="NEPROSIN_PEP_CD"/>
    <property type="match status" value="2"/>
</dbReference>
<evidence type="ECO:0000313" key="3">
    <source>
        <dbReference type="EMBL" id="KAF7139511.1"/>
    </source>
</evidence>
<dbReference type="Gene3D" id="3.90.1320.10">
    <property type="entry name" value="Outer-capsid protein sigma 3, large lobe"/>
    <property type="match status" value="2"/>
</dbReference>
<evidence type="ECO:0000256" key="1">
    <source>
        <dbReference type="SAM" id="MobiDB-lite"/>
    </source>
</evidence>
<dbReference type="InterPro" id="IPR053168">
    <property type="entry name" value="Glutamic_endopeptidase"/>
</dbReference>
<feature type="domain" description="Neprosin PEP catalytic" evidence="2">
    <location>
        <begin position="631"/>
        <end position="885"/>
    </location>
</feature>
<organism evidence="3 4">
    <name type="scientific">Rhododendron simsii</name>
    <name type="common">Sims's rhododendron</name>
    <dbReference type="NCBI Taxonomy" id="118357"/>
    <lineage>
        <taxon>Eukaryota</taxon>
        <taxon>Viridiplantae</taxon>
        <taxon>Streptophyta</taxon>
        <taxon>Embryophyta</taxon>
        <taxon>Tracheophyta</taxon>
        <taxon>Spermatophyta</taxon>
        <taxon>Magnoliopsida</taxon>
        <taxon>eudicotyledons</taxon>
        <taxon>Gunneridae</taxon>
        <taxon>Pentapetalae</taxon>
        <taxon>asterids</taxon>
        <taxon>Ericales</taxon>
        <taxon>Ericaceae</taxon>
        <taxon>Ericoideae</taxon>
        <taxon>Rhodoreae</taxon>
        <taxon>Rhododendron</taxon>
    </lineage>
</organism>
<protein>
    <recommendedName>
        <fullName evidence="2">Neprosin PEP catalytic domain-containing protein</fullName>
    </recommendedName>
</protein>
<feature type="domain" description="Neprosin PEP catalytic" evidence="2">
    <location>
        <begin position="196"/>
        <end position="448"/>
    </location>
</feature>
<feature type="compositionally biased region" description="Low complexity" evidence="1">
    <location>
        <begin position="121"/>
        <end position="131"/>
    </location>
</feature>
<name>A0A834GUJ0_RHOSS</name>